<dbReference type="STRING" id="1703345.A3860_27865"/>
<dbReference type="OrthoDB" id="117186at2"/>
<comment type="caution">
    <text evidence="2">The sequence shown here is derived from an EMBL/GenBank/DDBJ whole genome shotgun (WGS) entry which is preliminary data.</text>
</comment>
<dbReference type="PROSITE" id="PS51257">
    <property type="entry name" value="PROKAR_LIPOPROTEIN"/>
    <property type="match status" value="1"/>
</dbReference>
<evidence type="ECO:0000313" key="2">
    <source>
        <dbReference type="EMBL" id="OQP62512.1"/>
    </source>
</evidence>
<dbReference type="InterPro" id="IPR039437">
    <property type="entry name" value="FrzH/put_lumazine-bd"/>
</dbReference>
<dbReference type="EMBL" id="LVYD01000050">
    <property type="protein sequence ID" value="OQP62512.1"/>
    <property type="molecule type" value="Genomic_DNA"/>
</dbReference>
<reference evidence="2 3" key="1">
    <citation type="submission" date="2016-03" db="EMBL/GenBank/DDBJ databases">
        <title>Niastella vici sp. nov., isolated from farmland soil.</title>
        <authorList>
            <person name="Chen L."/>
            <person name="Wang D."/>
            <person name="Yang S."/>
            <person name="Wang G."/>
        </authorList>
    </citation>
    <scope>NUCLEOTIDE SEQUENCE [LARGE SCALE GENOMIC DNA]</scope>
    <source>
        <strain evidence="2 3">DJ57</strain>
    </source>
</reference>
<proteinExistence type="predicted"/>
<keyword evidence="1" id="KW-0732">Signal</keyword>
<dbReference type="AlphaFoldDB" id="A0A1V9FVZ3"/>
<feature type="chain" id="PRO_5012686754" description="DUF4440 domain-containing protein" evidence="1">
    <location>
        <begin position="21"/>
        <end position="154"/>
    </location>
</feature>
<keyword evidence="3" id="KW-1185">Reference proteome</keyword>
<evidence type="ECO:0000313" key="3">
    <source>
        <dbReference type="Proteomes" id="UP000192796"/>
    </source>
</evidence>
<sequence length="154" mass="17486">MKRFATLLTVAVAIACTTQAQTTTEEDSVKATVNRLFEGMKNADTTVLKSAFTDSPILQTIATNKKKQVYIKMDKFGDFVKFIGDQKPGQADERIEFGAIRIDGPLAMVWAPYQFYYKGKFHHCGVNSFQLVKLDDGWKIQYLIDTRRKDCDTK</sequence>
<name>A0A1V9FVZ3_9BACT</name>
<accession>A0A1V9FVZ3</accession>
<organism evidence="2 3">
    <name type="scientific">Niastella vici</name>
    <dbReference type="NCBI Taxonomy" id="1703345"/>
    <lineage>
        <taxon>Bacteria</taxon>
        <taxon>Pseudomonadati</taxon>
        <taxon>Bacteroidota</taxon>
        <taxon>Chitinophagia</taxon>
        <taxon>Chitinophagales</taxon>
        <taxon>Chitinophagaceae</taxon>
        <taxon>Niastella</taxon>
    </lineage>
</organism>
<dbReference type="SUPFAM" id="SSF54427">
    <property type="entry name" value="NTF2-like"/>
    <property type="match status" value="1"/>
</dbReference>
<dbReference type="Pfam" id="PF12893">
    <property type="entry name" value="Lumazine_bd_2"/>
    <property type="match status" value="1"/>
</dbReference>
<evidence type="ECO:0008006" key="4">
    <source>
        <dbReference type="Google" id="ProtNLM"/>
    </source>
</evidence>
<protein>
    <recommendedName>
        <fullName evidence="4">DUF4440 domain-containing protein</fullName>
    </recommendedName>
</protein>
<gene>
    <name evidence="2" type="ORF">A3860_27865</name>
</gene>
<dbReference type="InterPro" id="IPR032710">
    <property type="entry name" value="NTF2-like_dom_sf"/>
</dbReference>
<dbReference type="Proteomes" id="UP000192796">
    <property type="component" value="Unassembled WGS sequence"/>
</dbReference>
<feature type="signal peptide" evidence="1">
    <location>
        <begin position="1"/>
        <end position="20"/>
    </location>
</feature>
<evidence type="ECO:0000256" key="1">
    <source>
        <dbReference type="SAM" id="SignalP"/>
    </source>
</evidence>
<dbReference type="RefSeq" id="WP_081148933.1">
    <property type="nucleotide sequence ID" value="NZ_LVYD01000050.1"/>
</dbReference>
<dbReference type="Gene3D" id="3.10.450.50">
    <property type="match status" value="1"/>
</dbReference>